<organism evidence="1 2">
    <name type="scientific">Sinorhizobium fredii (strain USDA 257)</name>
    <dbReference type="NCBI Taxonomy" id="1185652"/>
    <lineage>
        <taxon>Bacteria</taxon>
        <taxon>Pseudomonadati</taxon>
        <taxon>Pseudomonadota</taxon>
        <taxon>Alphaproteobacteria</taxon>
        <taxon>Hyphomicrobiales</taxon>
        <taxon>Rhizobiaceae</taxon>
        <taxon>Sinorhizobium/Ensifer group</taxon>
        <taxon>Sinorhizobium</taxon>
    </lineage>
</organism>
<proteinExistence type="predicted"/>
<dbReference type="EMBL" id="CP003563">
    <property type="protein sequence ID" value="AFL53729.1"/>
    <property type="molecule type" value="Genomic_DNA"/>
</dbReference>
<dbReference type="Proteomes" id="UP000006180">
    <property type="component" value="Chromosome"/>
</dbReference>
<dbReference type="STRING" id="1185652.USDA257_c52040"/>
<evidence type="ECO:0000313" key="2">
    <source>
        <dbReference type="Proteomes" id="UP000006180"/>
    </source>
</evidence>
<dbReference type="AlphaFoldDB" id="I3XCX3"/>
<sequence>MLMSGSPKRPAAKCPGIAAVRGNCDLRASACLLAVNFGQRMTCTAQILIHR</sequence>
<accession>I3XCX3</accession>
<gene>
    <name evidence="1" type="ORF">USDA257_c52040</name>
</gene>
<dbReference type="KEGG" id="sfd:USDA257_c52040"/>
<protein>
    <submittedName>
        <fullName evidence="1">Uncharacterized protein</fullName>
    </submittedName>
</protein>
<dbReference type="PATRIC" id="fig|1185652.3.peg.5400"/>
<dbReference type="HOGENOM" id="CLU_3103844_0_0_5"/>
<name>I3XCX3_SINF2</name>
<evidence type="ECO:0000313" key="1">
    <source>
        <dbReference type="EMBL" id="AFL53729.1"/>
    </source>
</evidence>
<reference evidence="1 2" key="1">
    <citation type="journal article" date="2012" name="J. Bacteriol.">
        <title>Complete genome sequence of the broad-host-range strain Sinorhizobium fredii USDA257.</title>
        <authorList>
            <person name="Schuldes J."/>
            <person name="Rodriguez Orbegoso M."/>
            <person name="Schmeisser C."/>
            <person name="Krishnan H.B."/>
            <person name="Daniel R."/>
            <person name="Streit W.R."/>
        </authorList>
    </citation>
    <scope>NUCLEOTIDE SEQUENCE [LARGE SCALE GENOMIC DNA]</scope>
    <source>
        <strain evidence="1 2">USDA 257</strain>
    </source>
</reference>